<protein>
    <recommendedName>
        <fullName evidence="5">Peptidase M10 serralysin C-terminal domain-containing protein</fullName>
    </recommendedName>
</protein>
<evidence type="ECO:0000256" key="3">
    <source>
        <dbReference type="ARBA" id="ARBA00022525"/>
    </source>
</evidence>
<evidence type="ECO:0000256" key="1">
    <source>
        <dbReference type="ARBA" id="ARBA00001913"/>
    </source>
</evidence>
<dbReference type="PRINTS" id="PR00313">
    <property type="entry name" value="CABNDNGRPT"/>
</dbReference>
<dbReference type="InterPro" id="IPR050557">
    <property type="entry name" value="RTX_toxin/Mannuronan_C5-epim"/>
</dbReference>
<proteinExistence type="predicted"/>
<dbReference type="GO" id="GO:0005615">
    <property type="term" value="C:extracellular space"/>
    <property type="evidence" value="ECO:0007669"/>
    <property type="project" value="InterPro"/>
</dbReference>
<keyword evidence="4" id="KW-0677">Repeat</keyword>
<dbReference type="AlphaFoldDB" id="A0A126UY32"/>
<comment type="subcellular location">
    <subcellularLocation>
        <location evidence="2">Secreted</location>
    </subcellularLocation>
</comment>
<dbReference type="PANTHER" id="PTHR38340:SF1">
    <property type="entry name" value="S-LAYER PROTEIN"/>
    <property type="match status" value="1"/>
</dbReference>
<dbReference type="KEGG" id="hat:RC74_06405"/>
<evidence type="ECO:0000256" key="4">
    <source>
        <dbReference type="ARBA" id="ARBA00022737"/>
    </source>
</evidence>
<evidence type="ECO:0000256" key="2">
    <source>
        <dbReference type="ARBA" id="ARBA00004613"/>
    </source>
</evidence>
<dbReference type="PANTHER" id="PTHR38340">
    <property type="entry name" value="S-LAYER PROTEIN"/>
    <property type="match status" value="1"/>
</dbReference>
<name>A0A126UY32_9RHOB</name>
<dbReference type="Pfam" id="PF00353">
    <property type="entry name" value="HemolysinCabind"/>
    <property type="match status" value="3"/>
</dbReference>
<dbReference type="EMBL" id="CP014327">
    <property type="protein sequence ID" value="AML50954.1"/>
    <property type="molecule type" value="Genomic_DNA"/>
</dbReference>
<sequence length="326" mass="33699">MSVGNTTYGVGNTHGGYMADLWNATVSPNASIYDRDGIDLIHFSNDTDNQRIELRAGYVSDAFGLIGNIAISAGTTTEHYIAGSCQDRVTGNSARNYIDGRDGNDVLIGYGGNDRLYGANGNDLLGGGDGSDALHGGNGADRLYGAAGNDAIYGDAGNDRVYGGDGNDLVGGGSGDDFVFGDSGEDRLYGGYGNDTLYGGSYSDLLNGGPGSDLFNGGGSSDEITGGSGADKFYHSGTFVDGRDVITDFNHSQGDRLFMGGSATRSDFSVVYGHASDSNGRLGNDNIQDAYIVYSGTGRAVWLLTDGAQVGHMIVTSDGESFDLLA</sequence>
<dbReference type="Pfam" id="PF08548">
    <property type="entry name" value="Peptidase_M10_C"/>
    <property type="match status" value="1"/>
</dbReference>
<organism evidence="6 7">
    <name type="scientific">Falsihalocynthiibacter arcticus</name>
    <dbReference type="NCBI Taxonomy" id="1579316"/>
    <lineage>
        <taxon>Bacteria</taxon>
        <taxon>Pseudomonadati</taxon>
        <taxon>Pseudomonadota</taxon>
        <taxon>Alphaproteobacteria</taxon>
        <taxon>Rhodobacterales</taxon>
        <taxon>Roseobacteraceae</taxon>
        <taxon>Falsihalocynthiibacter</taxon>
    </lineage>
</organism>
<gene>
    <name evidence="6" type="ORF">RC74_06405</name>
</gene>
<dbReference type="Gene3D" id="2.150.10.10">
    <property type="entry name" value="Serralysin-like metalloprotease, C-terminal"/>
    <property type="match status" value="2"/>
</dbReference>
<dbReference type="GO" id="GO:0005509">
    <property type="term" value="F:calcium ion binding"/>
    <property type="evidence" value="ECO:0007669"/>
    <property type="project" value="InterPro"/>
</dbReference>
<feature type="domain" description="Peptidase M10 serralysin C-terminal" evidence="5">
    <location>
        <begin position="4"/>
        <end position="249"/>
    </location>
</feature>
<evidence type="ECO:0000313" key="6">
    <source>
        <dbReference type="EMBL" id="AML50954.1"/>
    </source>
</evidence>
<dbReference type="Proteomes" id="UP000070371">
    <property type="component" value="Chromosome"/>
</dbReference>
<keyword evidence="7" id="KW-1185">Reference proteome</keyword>
<dbReference type="InterPro" id="IPR013858">
    <property type="entry name" value="Peptidase_M10B_C"/>
</dbReference>
<comment type="cofactor">
    <cofactor evidence="1">
        <name>Ca(2+)</name>
        <dbReference type="ChEBI" id="CHEBI:29108"/>
    </cofactor>
</comment>
<evidence type="ECO:0000313" key="7">
    <source>
        <dbReference type="Proteomes" id="UP000070371"/>
    </source>
</evidence>
<dbReference type="InterPro" id="IPR018511">
    <property type="entry name" value="Hemolysin-typ_Ca-bd_CS"/>
</dbReference>
<accession>A0A126UY32</accession>
<evidence type="ECO:0000259" key="5">
    <source>
        <dbReference type="Pfam" id="PF08548"/>
    </source>
</evidence>
<dbReference type="SUPFAM" id="SSF51120">
    <property type="entry name" value="beta-Roll"/>
    <property type="match status" value="2"/>
</dbReference>
<keyword evidence="3" id="KW-0964">Secreted</keyword>
<dbReference type="InterPro" id="IPR001343">
    <property type="entry name" value="Hemolysn_Ca-bd"/>
</dbReference>
<dbReference type="PROSITE" id="PS00330">
    <property type="entry name" value="HEMOLYSIN_CALCIUM"/>
    <property type="match status" value="1"/>
</dbReference>
<dbReference type="STRING" id="1579316.RC74_06405"/>
<reference evidence="6 7" key="1">
    <citation type="submission" date="2016-02" db="EMBL/GenBank/DDBJ databases">
        <title>Complete genome sequence of Halocynthiibacter arcticus PAMC 20958t from arctic marine sediment.</title>
        <authorList>
            <person name="Lee Y.M."/>
            <person name="Baek K."/>
            <person name="Lee H.K."/>
            <person name="Shin S.C."/>
        </authorList>
    </citation>
    <scope>NUCLEOTIDE SEQUENCE [LARGE SCALE GENOMIC DNA]</scope>
    <source>
        <strain evidence="6">PAMC 20958</strain>
    </source>
</reference>
<dbReference type="InterPro" id="IPR011049">
    <property type="entry name" value="Serralysin-like_metalloprot_C"/>
</dbReference>